<feature type="chain" id="PRO_5012868761" description="Copper-binding protein" evidence="1">
    <location>
        <begin position="21"/>
        <end position="76"/>
    </location>
</feature>
<dbReference type="OrthoDB" id="6543364at2"/>
<protein>
    <recommendedName>
        <fullName evidence="4">Copper-binding protein</fullName>
    </recommendedName>
</protein>
<keyword evidence="3" id="KW-1185">Reference proteome</keyword>
<dbReference type="RefSeq" id="WP_094121210.1">
    <property type="nucleotide sequence ID" value="NZ_MLFN01000038.1"/>
</dbReference>
<proteinExistence type="predicted"/>
<keyword evidence="1" id="KW-0732">Signal</keyword>
<dbReference type="EMBL" id="MLFN01000038">
    <property type="protein sequence ID" value="ORM52050.1"/>
    <property type="molecule type" value="Genomic_DNA"/>
</dbReference>
<dbReference type="Proteomes" id="UP000193933">
    <property type="component" value="Unassembled WGS sequence"/>
</dbReference>
<evidence type="ECO:0000256" key="1">
    <source>
        <dbReference type="SAM" id="SignalP"/>
    </source>
</evidence>
<evidence type="ECO:0000313" key="2">
    <source>
        <dbReference type="EMBL" id="ORM52050.1"/>
    </source>
</evidence>
<evidence type="ECO:0000313" key="3">
    <source>
        <dbReference type="Proteomes" id="UP000193933"/>
    </source>
</evidence>
<dbReference type="AlphaFoldDB" id="A0A1X1BUI2"/>
<sequence>MKKLMFVSLLALFSASSVWAQPHPVSEPDGQVTNNAVAMMNEHERAILAHQSMDNANSAAHQSIIDMHRRMMQQEK</sequence>
<gene>
    <name evidence="2" type="ORF">HA41_13165</name>
</gene>
<comment type="caution">
    <text evidence="2">The sequence shown here is derived from an EMBL/GenBank/DDBJ whole genome shotgun (WGS) entry which is preliminary data.</text>
</comment>
<dbReference type="STRING" id="472705.GCA_001743465_03972"/>
<name>A0A1X1BUI2_9GAMM</name>
<accession>A0A1X1BUI2</accession>
<feature type="signal peptide" evidence="1">
    <location>
        <begin position="1"/>
        <end position="20"/>
    </location>
</feature>
<organism evidence="2 3">
    <name type="scientific">Pantoea conspicua</name>
    <dbReference type="NCBI Taxonomy" id="472705"/>
    <lineage>
        <taxon>Bacteria</taxon>
        <taxon>Pseudomonadati</taxon>
        <taxon>Pseudomonadota</taxon>
        <taxon>Gammaproteobacteria</taxon>
        <taxon>Enterobacterales</taxon>
        <taxon>Erwiniaceae</taxon>
        <taxon>Pantoea</taxon>
    </lineage>
</organism>
<reference evidence="2 3" key="1">
    <citation type="journal article" date="2017" name="Antonie Van Leeuwenhoek">
        <title>Phylogenomic resolution of the bacterial genus Pantoea and its relationship with Erwinia and Tatumella.</title>
        <authorList>
            <person name="Palmer M."/>
            <person name="Steenkamp E.T."/>
            <person name="Coetzee M.P."/>
            <person name="Chan W.Y."/>
            <person name="van Zyl E."/>
            <person name="De Maayer P."/>
            <person name="Coutinho T.A."/>
            <person name="Blom J."/>
            <person name="Smits T.H."/>
            <person name="Duffy B."/>
            <person name="Venter S.N."/>
        </authorList>
    </citation>
    <scope>NUCLEOTIDE SEQUENCE [LARGE SCALE GENOMIC DNA]</scope>
    <source>
        <strain evidence="2 3">LMG 24534</strain>
    </source>
</reference>
<evidence type="ECO:0008006" key="4">
    <source>
        <dbReference type="Google" id="ProtNLM"/>
    </source>
</evidence>